<dbReference type="InterPro" id="IPR045863">
    <property type="entry name" value="CorA_TM1_TM2"/>
</dbReference>
<evidence type="ECO:0000256" key="4">
    <source>
        <dbReference type="ARBA" id="ARBA00022475"/>
    </source>
</evidence>
<feature type="transmembrane region" description="Helical" evidence="11">
    <location>
        <begin position="298"/>
        <end position="318"/>
    </location>
</feature>
<evidence type="ECO:0000256" key="11">
    <source>
        <dbReference type="SAM" id="Phobius"/>
    </source>
</evidence>
<proteinExistence type="inferred from homology"/>
<keyword evidence="7" id="KW-0862">Zinc</keyword>
<evidence type="ECO:0000256" key="9">
    <source>
        <dbReference type="ARBA" id="ARBA00023065"/>
    </source>
</evidence>
<dbReference type="Gene3D" id="1.20.58.340">
    <property type="entry name" value="Magnesium transport protein CorA, transmembrane region"/>
    <property type="match status" value="2"/>
</dbReference>
<feature type="transmembrane region" description="Helical" evidence="11">
    <location>
        <begin position="265"/>
        <end position="286"/>
    </location>
</feature>
<keyword evidence="5" id="KW-0997">Cell inner membrane</keyword>
<gene>
    <name evidence="12" type="ORF">ACFOKA_11400</name>
</gene>
<keyword evidence="6 11" id="KW-0812">Transmembrane</keyword>
<evidence type="ECO:0000256" key="7">
    <source>
        <dbReference type="ARBA" id="ARBA00022833"/>
    </source>
</evidence>
<organism evidence="12 13">
    <name type="scientific">Kordiimonas pumila</name>
    <dbReference type="NCBI Taxonomy" id="2161677"/>
    <lineage>
        <taxon>Bacteria</taxon>
        <taxon>Pseudomonadati</taxon>
        <taxon>Pseudomonadota</taxon>
        <taxon>Alphaproteobacteria</taxon>
        <taxon>Kordiimonadales</taxon>
        <taxon>Kordiimonadaceae</taxon>
        <taxon>Kordiimonas</taxon>
    </lineage>
</organism>
<comment type="similarity">
    <text evidence="2">Belongs to the CorA metal ion transporter (MIT) (TC 1.A.35) family.</text>
</comment>
<comment type="caution">
    <text evidence="12">The sequence shown here is derived from an EMBL/GenBank/DDBJ whole genome shotgun (WGS) entry which is preliminary data.</text>
</comment>
<dbReference type="PANTHER" id="PTHR46494:SF3">
    <property type="entry name" value="ZINC TRANSPORT PROTEIN ZNTB"/>
    <property type="match status" value="1"/>
</dbReference>
<dbReference type="Pfam" id="PF01544">
    <property type="entry name" value="CorA"/>
    <property type="match status" value="1"/>
</dbReference>
<evidence type="ECO:0000313" key="13">
    <source>
        <dbReference type="Proteomes" id="UP001595444"/>
    </source>
</evidence>
<dbReference type="InterPro" id="IPR045861">
    <property type="entry name" value="CorA_cytoplasmic_dom"/>
</dbReference>
<dbReference type="EMBL" id="JBHRSL010000010">
    <property type="protein sequence ID" value="MFC3052508.1"/>
    <property type="molecule type" value="Genomic_DNA"/>
</dbReference>
<sequence>MTANGVFSALSFDGAKLSFDGVDAAGLQAQADWSGWVRLDVTHADCKQWLSKLLPDVPKAAIRAMTAEETRPRLENYGAGLLLILRAANLNAGKEAYDMASVRIWADEKRVITVQRQRIRALEDVQKQLGTADNGLVGSGAVVAAINLRIIERLDPVLMELEDTVFSLEEKTLDNPESALRHDITASRKEATMFRRYIAPQREVLLRLKGITLGWLESRDQFLFLDAFDHLTRFVENLDAIRERCQILHEELTTMLADQLNQRMYILSIVSIIFLPLGFLTGLLGVNLAGIPGSEDPLAFDIFLGVLIVLIVGSVVFLRVKRWF</sequence>
<dbReference type="SUPFAM" id="SSF143865">
    <property type="entry name" value="CorA soluble domain-like"/>
    <property type="match status" value="1"/>
</dbReference>
<name>A0ABV7D5M2_9PROT</name>
<dbReference type="CDD" id="cd12833">
    <property type="entry name" value="ZntB-like_1"/>
    <property type="match status" value="1"/>
</dbReference>
<keyword evidence="13" id="KW-1185">Reference proteome</keyword>
<dbReference type="SUPFAM" id="SSF144083">
    <property type="entry name" value="Magnesium transport protein CorA, transmembrane region"/>
    <property type="match status" value="1"/>
</dbReference>
<keyword evidence="3" id="KW-0813">Transport</keyword>
<keyword evidence="8 11" id="KW-1133">Transmembrane helix</keyword>
<comment type="subcellular location">
    <subcellularLocation>
        <location evidence="1">Cell membrane</location>
        <topology evidence="1">Multi-pass membrane protein</topology>
    </subcellularLocation>
</comment>
<dbReference type="PANTHER" id="PTHR46494">
    <property type="entry name" value="CORA FAMILY METAL ION TRANSPORTER (EUROFUNG)"/>
    <property type="match status" value="1"/>
</dbReference>
<evidence type="ECO:0000256" key="5">
    <source>
        <dbReference type="ARBA" id="ARBA00022519"/>
    </source>
</evidence>
<reference evidence="13" key="1">
    <citation type="journal article" date="2019" name="Int. J. Syst. Evol. Microbiol.">
        <title>The Global Catalogue of Microorganisms (GCM) 10K type strain sequencing project: providing services to taxonomists for standard genome sequencing and annotation.</title>
        <authorList>
            <consortium name="The Broad Institute Genomics Platform"/>
            <consortium name="The Broad Institute Genome Sequencing Center for Infectious Disease"/>
            <person name="Wu L."/>
            <person name="Ma J."/>
        </authorList>
    </citation>
    <scope>NUCLEOTIDE SEQUENCE [LARGE SCALE GENOMIC DNA]</scope>
    <source>
        <strain evidence="13">KCTC 62164</strain>
    </source>
</reference>
<evidence type="ECO:0000256" key="10">
    <source>
        <dbReference type="ARBA" id="ARBA00023136"/>
    </source>
</evidence>
<dbReference type="RefSeq" id="WP_194213830.1">
    <property type="nucleotide sequence ID" value="NZ_CP061205.1"/>
</dbReference>
<keyword evidence="10 11" id="KW-0472">Membrane</keyword>
<accession>A0ABV7D5M2</accession>
<evidence type="ECO:0000256" key="8">
    <source>
        <dbReference type="ARBA" id="ARBA00022989"/>
    </source>
</evidence>
<dbReference type="Gene3D" id="3.30.460.20">
    <property type="entry name" value="CorA soluble domain-like"/>
    <property type="match status" value="1"/>
</dbReference>
<protein>
    <submittedName>
        <fullName evidence="12">Zinc transporter ZntB</fullName>
    </submittedName>
</protein>
<evidence type="ECO:0000256" key="6">
    <source>
        <dbReference type="ARBA" id="ARBA00022692"/>
    </source>
</evidence>
<evidence type="ECO:0000256" key="2">
    <source>
        <dbReference type="ARBA" id="ARBA00009765"/>
    </source>
</evidence>
<keyword evidence="9" id="KW-0406">Ion transport</keyword>
<dbReference type="Proteomes" id="UP001595444">
    <property type="component" value="Unassembled WGS sequence"/>
</dbReference>
<evidence type="ECO:0000313" key="12">
    <source>
        <dbReference type="EMBL" id="MFC3052508.1"/>
    </source>
</evidence>
<evidence type="ECO:0000256" key="1">
    <source>
        <dbReference type="ARBA" id="ARBA00004651"/>
    </source>
</evidence>
<evidence type="ECO:0000256" key="3">
    <source>
        <dbReference type="ARBA" id="ARBA00022448"/>
    </source>
</evidence>
<keyword evidence="4" id="KW-1003">Cell membrane</keyword>
<dbReference type="InterPro" id="IPR002523">
    <property type="entry name" value="MgTranspt_CorA/ZnTranspt_ZntB"/>
</dbReference>